<gene>
    <name evidence="2" type="ORF">C4618_00480</name>
    <name evidence="3" type="ORF">NCTC8185_00191</name>
    <name evidence="4" type="ORF">NCTC9828_01979</name>
</gene>
<dbReference type="EMBL" id="UHEW01000005">
    <property type="protein sequence ID" value="SUN29705.1"/>
    <property type="molecule type" value="Genomic_DNA"/>
</dbReference>
<dbReference type="AlphaFoldDB" id="A0A1A9DZZ8"/>
<dbReference type="Gene3D" id="1.10.720.30">
    <property type="entry name" value="SAP domain"/>
    <property type="match status" value="1"/>
</dbReference>
<dbReference type="Pfam" id="PF09124">
    <property type="entry name" value="Endonuc-dimeris"/>
    <property type="match status" value="1"/>
</dbReference>
<evidence type="ECO:0000313" key="4">
    <source>
        <dbReference type="EMBL" id="SUN29705.1"/>
    </source>
</evidence>
<sequence>MIYRDKNTGAVVVTDCALLGDWEIVPNTVDKTQTSDEKSWTVQTLKEHLTGLGIEYNSSATKSELLELLPK</sequence>
<evidence type="ECO:0000313" key="3">
    <source>
        <dbReference type="EMBL" id="SUN13041.1"/>
    </source>
</evidence>
<evidence type="ECO:0000313" key="5">
    <source>
        <dbReference type="Proteomes" id="UP000254076"/>
    </source>
</evidence>
<dbReference type="InterPro" id="IPR015208">
    <property type="entry name" value="T4_recomb_endonuclease_dimer"/>
</dbReference>
<dbReference type="EMBL" id="UHEQ01000004">
    <property type="protein sequence ID" value="SUN13041.1"/>
    <property type="molecule type" value="Genomic_DNA"/>
</dbReference>
<dbReference type="EMBL" id="QHGZ01000009">
    <property type="protein sequence ID" value="RDY91519.1"/>
    <property type="molecule type" value="Genomic_DNA"/>
</dbReference>
<evidence type="ECO:0000313" key="6">
    <source>
        <dbReference type="Proteomes" id="UP000255140"/>
    </source>
</evidence>
<reference evidence="2 7" key="1">
    <citation type="journal article" date="2018" name="Emerg. Microbes Infect.">
        <title>Phenotypic and molecular analysis of nontypeable Group B streptococci: identification of cps2a and hybrid cps2a/cps5 Group B streptococcal capsule gene clusters.</title>
        <authorList>
            <person name="Alhhazmi A."/>
            <person name="Tyrrell G.J."/>
        </authorList>
    </citation>
    <scope>NUCLEOTIDE SEQUENCE [LARGE SCALE GENOMIC DNA]</scope>
    <source>
        <strain evidence="2 7">PLGBS17</strain>
    </source>
</reference>
<dbReference type="Proteomes" id="UP000256718">
    <property type="component" value="Unassembled WGS sequence"/>
</dbReference>
<evidence type="ECO:0000259" key="1">
    <source>
        <dbReference type="Pfam" id="PF09124"/>
    </source>
</evidence>
<accession>A0A1A9DZZ8</accession>
<name>A0A1A9DZZ8_STRAG</name>
<feature type="domain" description="T4 recombination endonuclease VII dimerisation" evidence="1">
    <location>
        <begin position="43"/>
        <end position="67"/>
    </location>
</feature>
<organism evidence="2 7">
    <name type="scientific">Streptococcus agalactiae</name>
    <dbReference type="NCBI Taxonomy" id="1311"/>
    <lineage>
        <taxon>Bacteria</taxon>
        <taxon>Bacillati</taxon>
        <taxon>Bacillota</taxon>
        <taxon>Bacilli</taxon>
        <taxon>Lactobacillales</taxon>
        <taxon>Streptococcaceae</taxon>
        <taxon>Streptococcus</taxon>
    </lineage>
</organism>
<evidence type="ECO:0000313" key="7">
    <source>
        <dbReference type="Proteomes" id="UP000256718"/>
    </source>
</evidence>
<reference evidence="5 6" key="2">
    <citation type="submission" date="2018-06" db="EMBL/GenBank/DDBJ databases">
        <authorList>
            <consortium name="Pathogen Informatics"/>
            <person name="Doyle S."/>
        </authorList>
    </citation>
    <scope>NUCLEOTIDE SEQUENCE [LARGE SCALE GENOMIC DNA]</scope>
    <source>
        <strain evidence="3 5">NCTC8185</strain>
        <strain evidence="4 6">NCTC9828</strain>
    </source>
</reference>
<comment type="caution">
    <text evidence="2">The sequence shown here is derived from an EMBL/GenBank/DDBJ whole genome shotgun (WGS) entry which is preliminary data.</text>
</comment>
<dbReference type="InterPro" id="IPR036361">
    <property type="entry name" value="SAP_dom_sf"/>
</dbReference>
<dbReference type="Proteomes" id="UP000254076">
    <property type="component" value="Unassembled WGS sequence"/>
</dbReference>
<proteinExistence type="predicted"/>
<dbReference type="RefSeq" id="WP_000640308.1">
    <property type="nucleotide sequence ID" value="NZ_BCNJ01000004.1"/>
</dbReference>
<dbReference type="Proteomes" id="UP000255140">
    <property type="component" value="Unassembled WGS sequence"/>
</dbReference>
<evidence type="ECO:0000313" key="2">
    <source>
        <dbReference type="EMBL" id="RDY91519.1"/>
    </source>
</evidence>
<protein>
    <submittedName>
        <fullName evidence="3">Phage protein</fullName>
    </submittedName>
</protein>